<dbReference type="RefSeq" id="XP_067543701.1">
    <property type="nucleotide sequence ID" value="XM_067688513.1"/>
</dbReference>
<name>A0A177EB55_9MICR</name>
<comment type="caution">
    <text evidence="1">The sequence shown here is derived from an EMBL/GenBank/DDBJ whole genome shotgun (WGS) entry which is preliminary data.</text>
</comment>
<gene>
    <name evidence="1" type="ORF">NEDG_01095</name>
</gene>
<keyword evidence="2" id="KW-1185">Reference proteome</keyword>
<organism evidence="1 2">
    <name type="scientific">Nematocida displodere</name>
    <dbReference type="NCBI Taxonomy" id="1805483"/>
    <lineage>
        <taxon>Eukaryota</taxon>
        <taxon>Fungi</taxon>
        <taxon>Fungi incertae sedis</taxon>
        <taxon>Microsporidia</taxon>
        <taxon>Nematocida</taxon>
    </lineage>
</organism>
<sequence>MAPAKEQPKRKEINRKNHLLPICYLVLVVAGQLNSTSSALSAPTLHGWTSSGADADVEDCPVSLPFQSAPPKGPMPPRMDDYSSDEERTTRLFKSNSELCASFKKWTYPYTQWEKIILSNRYALYLPYYTTLPALLNALDQRQLGTRSFYVYGRLMTAKEAIETVLRWIGTISRKNSLREDVRVVRALCKQVKKAVWKNDLHETTNLNHAVFTKLVTSLKKHELRKSCPPGIYTAWANMFREIGQEASDLHKKLSANNIEPNPNPFNTTRTPTTPPHLLQLLLTILPQWPDLKHLRVCSVYLNTHTKVLCPVYSPAPSTRHNLHISAENLCEHTYRCLFDVLLGQASIEKIDAAPKDPYSTSEDISIVWTFWASENETTLTAQPSFSFLETIGHVLARTLTFQLSTYTLLPLLSTIRIPASISLITIMQLNEQAFAITLASTAANGFFADNGFYNIRLVFSEDVPKTERLIQQGLKWGARYTIDKVVVGWQGT</sequence>
<dbReference type="GeneID" id="93647445"/>
<reference evidence="1 2" key="1">
    <citation type="submission" date="2016-02" db="EMBL/GenBank/DDBJ databases">
        <title>Discovery of a natural microsporidian pathogen with a broad tissue tropism in Caenorhabditis elegans.</title>
        <authorList>
            <person name="Luallen R.J."/>
            <person name="Reinke A.W."/>
            <person name="Tong L."/>
            <person name="Botts M.R."/>
            <person name="Felix M.-A."/>
            <person name="Troemel E.R."/>
        </authorList>
    </citation>
    <scope>NUCLEOTIDE SEQUENCE [LARGE SCALE GENOMIC DNA]</scope>
    <source>
        <strain evidence="1 2">JUm2807</strain>
    </source>
</reference>
<evidence type="ECO:0000313" key="2">
    <source>
        <dbReference type="Proteomes" id="UP000185944"/>
    </source>
</evidence>
<dbReference type="AlphaFoldDB" id="A0A177EB55"/>
<dbReference type="Proteomes" id="UP000185944">
    <property type="component" value="Unassembled WGS sequence"/>
</dbReference>
<protein>
    <submittedName>
        <fullName evidence="1">Uncharacterized protein</fullName>
    </submittedName>
</protein>
<dbReference type="EMBL" id="LTDL01000042">
    <property type="protein sequence ID" value="OAG28956.1"/>
    <property type="molecule type" value="Genomic_DNA"/>
</dbReference>
<accession>A0A177EB55</accession>
<evidence type="ECO:0000313" key="1">
    <source>
        <dbReference type="EMBL" id="OAG28956.1"/>
    </source>
</evidence>
<dbReference type="VEuPathDB" id="MicrosporidiaDB:NEDG_01095"/>
<proteinExistence type="predicted"/>